<gene>
    <name evidence="1" type="ORF">BW247_03590</name>
</gene>
<organism evidence="1 2">
    <name type="scientific">Acidihalobacter ferrooxydans</name>
    <dbReference type="NCBI Taxonomy" id="1765967"/>
    <lineage>
        <taxon>Bacteria</taxon>
        <taxon>Pseudomonadati</taxon>
        <taxon>Pseudomonadota</taxon>
        <taxon>Gammaproteobacteria</taxon>
        <taxon>Chromatiales</taxon>
        <taxon>Ectothiorhodospiraceae</taxon>
        <taxon>Acidihalobacter</taxon>
    </lineage>
</organism>
<dbReference type="Proteomes" id="UP000243807">
    <property type="component" value="Chromosome"/>
</dbReference>
<dbReference type="OrthoDB" id="8562743at2"/>
<evidence type="ECO:0000313" key="2">
    <source>
        <dbReference type="Proteomes" id="UP000243807"/>
    </source>
</evidence>
<dbReference type="KEGG" id="afy:BW247_03590"/>
<accession>A0A1P8UES6</accession>
<sequence>MAQDKTLEQRLHEWYKRPEIVRIGWAPRLFWRADKDGTDPFETLRVDAQELEVFFAALLNEPSTEATTLDQRNPGRAAFLTANARRHELPLFTPR</sequence>
<dbReference type="AlphaFoldDB" id="A0A1P8UES6"/>
<name>A0A1P8UES6_9GAMM</name>
<dbReference type="EMBL" id="CP019434">
    <property type="protein sequence ID" value="APZ42284.1"/>
    <property type="molecule type" value="Genomic_DNA"/>
</dbReference>
<dbReference type="RefSeq" id="WP_076835797.1">
    <property type="nucleotide sequence ID" value="NZ_CP019434.1"/>
</dbReference>
<evidence type="ECO:0000313" key="1">
    <source>
        <dbReference type="EMBL" id="APZ42284.1"/>
    </source>
</evidence>
<proteinExistence type="predicted"/>
<protein>
    <submittedName>
        <fullName evidence="1">Uncharacterized protein</fullName>
    </submittedName>
</protein>
<reference evidence="1 2" key="1">
    <citation type="submission" date="2017-01" db="EMBL/GenBank/DDBJ databases">
        <title>Draft sequence of Acidihalobacter ferrooxidans strain DSM 14175 (strain V8).</title>
        <authorList>
            <person name="Khaleque H.N."/>
            <person name="Ramsay J.P."/>
            <person name="Murphy R.J.T."/>
            <person name="Kaksonen A.H."/>
            <person name="Boxall N.J."/>
            <person name="Watkin E.L.J."/>
        </authorList>
    </citation>
    <scope>NUCLEOTIDE SEQUENCE [LARGE SCALE GENOMIC DNA]</scope>
    <source>
        <strain evidence="1 2">V8</strain>
    </source>
</reference>
<keyword evidence="2" id="KW-1185">Reference proteome</keyword>